<dbReference type="Pfam" id="PF02782">
    <property type="entry name" value="FGGY_C"/>
    <property type="match status" value="1"/>
</dbReference>
<keyword evidence="3" id="KW-0547">Nucleotide-binding</keyword>
<dbReference type="PIRSF" id="PIRSF000538">
    <property type="entry name" value="GlpK"/>
    <property type="match status" value="1"/>
</dbReference>
<dbReference type="InterPro" id="IPR018483">
    <property type="entry name" value="Carb_kinase_FGGY_CS"/>
</dbReference>
<dbReference type="InterPro" id="IPR018484">
    <property type="entry name" value="FGGY_N"/>
</dbReference>
<sequence length="494" mass="52754">MAHVIAIDAGTSGVRALAIDESAQVSHISYRELTQYYPQPGWVEHDAGEIWRFVQETLLDVTSRLAEDGQTVSAIGITNQRETVVAWDRDSGAPLARAIVWQDKRTAPRCASLRDAGHLETIRSTTGLVLDPYFSATKMHWLLDEGSLKVTPSLALGTVDSWILWNLTNGVFATDLSNASRTMLCDIDTGQWSPELCDLFGVPLDSLAEIRPSCGRFGQVAHLELEALHGVPISGILGDQQAALFGQACFAPGMVKATYGTGAFVVLQAGTTLPPISEGLLTTVAWDLGEGSGVSYAIEGSAFVAGAAIQWLRDELGILGDASEIEPLARSVSGSDGLSFIPAFVGLGSPWWDESARGALIGITRGSNRAALANAVIDAMAFEVRAITDAMQAVARDNLVELRADGGAAVMDLLLERQADQSRLDVARPISLDTTARGAATIAGLAEGVFESLEQLSSLWHVHSRFSPSRDAASADAAYATWLHALEKTQDWVR</sequence>
<dbReference type="GO" id="GO:0005524">
    <property type="term" value="F:ATP binding"/>
    <property type="evidence" value="ECO:0007669"/>
    <property type="project" value="UniProtKB-KW"/>
</dbReference>
<dbReference type="EMBL" id="CAFBLT010000001">
    <property type="protein sequence ID" value="CAB4862441.1"/>
    <property type="molecule type" value="Genomic_DNA"/>
</dbReference>
<keyword evidence="5" id="KW-0067">ATP-binding</keyword>
<protein>
    <recommendedName>
        <fullName evidence="6">ATP:glycerol 3-phosphotransferase</fullName>
    </recommendedName>
</protein>
<evidence type="ECO:0000256" key="2">
    <source>
        <dbReference type="ARBA" id="ARBA00022679"/>
    </source>
</evidence>
<dbReference type="SUPFAM" id="SSF53067">
    <property type="entry name" value="Actin-like ATPase domain"/>
    <property type="match status" value="2"/>
</dbReference>
<dbReference type="GO" id="GO:0005829">
    <property type="term" value="C:cytosol"/>
    <property type="evidence" value="ECO:0007669"/>
    <property type="project" value="TreeGrafter"/>
</dbReference>
<dbReference type="InterPro" id="IPR043129">
    <property type="entry name" value="ATPase_NBD"/>
</dbReference>
<evidence type="ECO:0000256" key="5">
    <source>
        <dbReference type="ARBA" id="ARBA00022840"/>
    </source>
</evidence>
<keyword evidence="2" id="KW-0808">Transferase</keyword>
<dbReference type="InterPro" id="IPR000577">
    <property type="entry name" value="Carb_kinase_FGGY"/>
</dbReference>
<evidence type="ECO:0000313" key="11">
    <source>
        <dbReference type="EMBL" id="CAB5029900.1"/>
    </source>
</evidence>
<evidence type="ECO:0000256" key="4">
    <source>
        <dbReference type="ARBA" id="ARBA00022777"/>
    </source>
</evidence>
<dbReference type="PROSITE" id="PS00933">
    <property type="entry name" value="FGGY_KINASES_1"/>
    <property type="match status" value="1"/>
</dbReference>
<feature type="domain" description="Carbohydrate kinase FGGY C-terminal" evidence="8">
    <location>
        <begin position="256"/>
        <end position="446"/>
    </location>
</feature>
<evidence type="ECO:0000256" key="1">
    <source>
        <dbReference type="ARBA" id="ARBA00009156"/>
    </source>
</evidence>
<dbReference type="Pfam" id="PF00370">
    <property type="entry name" value="FGGY_N"/>
    <property type="match status" value="1"/>
</dbReference>
<feature type="domain" description="Carbohydrate kinase FGGY N-terminal" evidence="7">
    <location>
        <begin position="4"/>
        <end position="246"/>
    </location>
</feature>
<keyword evidence="4" id="KW-0418">Kinase</keyword>
<organism evidence="9">
    <name type="scientific">freshwater metagenome</name>
    <dbReference type="NCBI Taxonomy" id="449393"/>
    <lineage>
        <taxon>unclassified sequences</taxon>
        <taxon>metagenomes</taxon>
        <taxon>ecological metagenomes</taxon>
    </lineage>
</organism>
<dbReference type="Gene3D" id="3.30.420.40">
    <property type="match status" value="2"/>
</dbReference>
<dbReference type="NCBIfam" id="NF000756">
    <property type="entry name" value="PRK00047.1"/>
    <property type="match status" value="1"/>
</dbReference>
<dbReference type="GO" id="GO:0004370">
    <property type="term" value="F:glycerol kinase activity"/>
    <property type="evidence" value="ECO:0007669"/>
    <property type="project" value="TreeGrafter"/>
</dbReference>
<evidence type="ECO:0000313" key="10">
    <source>
        <dbReference type="EMBL" id="CAB4862441.1"/>
    </source>
</evidence>
<evidence type="ECO:0000259" key="7">
    <source>
        <dbReference type="Pfam" id="PF00370"/>
    </source>
</evidence>
<accession>A0A6J6ZQU0</accession>
<dbReference type="PANTHER" id="PTHR10196:SF69">
    <property type="entry name" value="GLYCEROL KINASE"/>
    <property type="match status" value="1"/>
</dbReference>
<dbReference type="CDD" id="cd07769">
    <property type="entry name" value="ASKHA_NBD_FGGY_GK"/>
    <property type="match status" value="1"/>
</dbReference>
<comment type="similarity">
    <text evidence="1">Belongs to the FGGY kinase family.</text>
</comment>
<proteinExistence type="inferred from homology"/>
<evidence type="ECO:0000313" key="9">
    <source>
        <dbReference type="EMBL" id="CAB4821598.1"/>
    </source>
</evidence>
<dbReference type="AlphaFoldDB" id="A0A6J6ZQU0"/>
<dbReference type="PANTHER" id="PTHR10196">
    <property type="entry name" value="SUGAR KINASE"/>
    <property type="match status" value="1"/>
</dbReference>
<name>A0A6J6ZQU0_9ZZZZ</name>
<reference evidence="9" key="1">
    <citation type="submission" date="2020-05" db="EMBL/GenBank/DDBJ databases">
        <authorList>
            <person name="Chiriac C."/>
            <person name="Salcher M."/>
            <person name="Ghai R."/>
            <person name="Kavagutti S V."/>
        </authorList>
    </citation>
    <scope>NUCLEOTIDE SEQUENCE</scope>
</reference>
<dbReference type="EMBL" id="CAFBPM010000019">
    <property type="protein sequence ID" value="CAB5029900.1"/>
    <property type="molecule type" value="Genomic_DNA"/>
</dbReference>
<dbReference type="GO" id="GO:0019563">
    <property type="term" value="P:glycerol catabolic process"/>
    <property type="evidence" value="ECO:0007669"/>
    <property type="project" value="TreeGrafter"/>
</dbReference>
<evidence type="ECO:0000256" key="3">
    <source>
        <dbReference type="ARBA" id="ARBA00022741"/>
    </source>
</evidence>
<dbReference type="InterPro" id="IPR018485">
    <property type="entry name" value="FGGY_C"/>
</dbReference>
<dbReference type="EMBL" id="CAFABE010000013">
    <property type="protein sequence ID" value="CAB4821598.1"/>
    <property type="molecule type" value="Genomic_DNA"/>
</dbReference>
<evidence type="ECO:0000259" key="8">
    <source>
        <dbReference type="Pfam" id="PF02782"/>
    </source>
</evidence>
<gene>
    <name evidence="9" type="ORF">UFOPK3164_00453</name>
    <name evidence="10" type="ORF">UFOPK3427_00272</name>
    <name evidence="11" type="ORF">UFOPK4112_01529</name>
</gene>
<evidence type="ECO:0000256" key="6">
    <source>
        <dbReference type="ARBA" id="ARBA00043149"/>
    </source>
</evidence>